<evidence type="ECO:0000313" key="2">
    <source>
        <dbReference type="Proteomes" id="UP000054107"/>
    </source>
</evidence>
<dbReference type="EMBL" id="LN725407">
    <property type="protein sequence ID" value="CEP10825.1"/>
    <property type="molecule type" value="Genomic_DNA"/>
</dbReference>
<accession>A0A0B7N5S5</accession>
<organism evidence="1 2">
    <name type="scientific">Parasitella parasitica</name>
    <dbReference type="NCBI Taxonomy" id="35722"/>
    <lineage>
        <taxon>Eukaryota</taxon>
        <taxon>Fungi</taxon>
        <taxon>Fungi incertae sedis</taxon>
        <taxon>Mucoromycota</taxon>
        <taxon>Mucoromycotina</taxon>
        <taxon>Mucoromycetes</taxon>
        <taxon>Mucorales</taxon>
        <taxon>Mucorineae</taxon>
        <taxon>Mucoraceae</taxon>
        <taxon>Parasitella</taxon>
    </lineage>
</organism>
<protein>
    <submittedName>
        <fullName evidence="1">Uncharacterized protein</fullName>
    </submittedName>
</protein>
<reference evidence="1 2" key="1">
    <citation type="submission" date="2014-09" db="EMBL/GenBank/DDBJ databases">
        <authorList>
            <person name="Ellenberger Sabrina"/>
        </authorList>
    </citation>
    <scope>NUCLEOTIDE SEQUENCE [LARGE SCALE GENOMIC DNA]</scope>
    <source>
        <strain evidence="1 2">CBS 412.66</strain>
    </source>
</reference>
<sequence length="138" mass="15849">MLRFILNIVFILSIQQNKQLKMPVNVRVSVSTHVLKRTRAMALLGGRFDFNAPRLRFSGITIGKSVDQDNKVLFEVVLDELLDNTLALHGTSLKYEGPKIRQESDFNVANAFMERKNTNDGEDVTISKMPKLMRKRWL</sequence>
<name>A0A0B7N5S5_9FUNG</name>
<proteinExistence type="predicted"/>
<keyword evidence="2" id="KW-1185">Reference proteome</keyword>
<dbReference type="Proteomes" id="UP000054107">
    <property type="component" value="Unassembled WGS sequence"/>
</dbReference>
<gene>
    <name evidence="1" type="primary">PARPA_04613.1 scaffold 14707</name>
</gene>
<evidence type="ECO:0000313" key="1">
    <source>
        <dbReference type="EMBL" id="CEP10825.1"/>
    </source>
</evidence>
<dbReference type="AlphaFoldDB" id="A0A0B7N5S5"/>